<dbReference type="Proteomes" id="UP000232323">
    <property type="component" value="Unassembled WGS sequence"/>
</dbReference>
<reference evidence="2 3" key="1">
    <citation type="submission" date="2017-08" db="EMBL/GenBank/DDBJ databases">
        <title>Acidophilic green algal genome provides insights into adaptation to an acidic environment.</title>
        <authorList>
            <person name="Hirooka S."/>
            <person name="Hirose Y."/>
            <person name="Kanesaki Y."/>
            <person name="Higuchi S."/>
            <person name="Fujiwara T."/>
            <person name="Onuma R."/>
            <person name="Era A."/>
            <person name="Ohbayashi R."/>
            <person name="Uzuka A."/>
            <person name="Nozaki H."/>
            <person name="Yoshikawa H."/>
            <person name="Miyagishima S.Y."/>
        </authorList>
    </citation>
    <scope>NUCLEOTIDE SEQUENCE [LARGE SCALE GENOMIC DNA]</scope>
    <source>
        <strain evidence="2 3">NIES-2499</strain>
    </source>
</reference>
<feature type="region of interest" description="Disordered" evidence="1">
    <location>
        <begin position="1"/>
        <end position="261"/>
    </location>
</feature>
<feature type="compositionally biased region" description="Low complexity" evidence="1">
    <location>
        <begin position="37"/>
        <end position="49"/>
    </location>
</feature>
<gene>
    <name evidence="2" type="ORF">CEUSTIGMA_g12938.t1</name>
</gene>
<feature type="region of interest" description="Disordered" evidence="1">
    <location>
        <begin position="1000"/>
        <end position="1021"/>
    </location>
</feature>
<proteinExistence type="predicted"/>
<comment type="caution">
    <text evidence="2">The sequence shown here is derived from an EMBL/GenBank/DDBJ whole genome shotgun (WGS) entry which is preliminary data.</text>
</comment>
<organism evidence="2 3">
    <name type="scientific">Chlamydomonas eustigma</name>
    <dbReference type="NCBI Taxonomy" id="1157962"/>
    <lineage>
        <taxon>Eukaryota</taxon>
        <taxon>Viridiplantae</taxon>
        <taxon>Chlorophyta</taxon>
        <taxon>core chlorophytes</taxon>
        <taxon>Chlorophyceae</taxon>
        <taxon>CS clade</taxon>
        <taxon>Chlamydomonadales</taxon>
        <taxon>Chlamydomonadaceae</taxon>
        <taxon>Chlamydomonas</taxon>
    </lineage>
</organism>
<evidence type="ECO:0000313" key="3">
    <source>
        <dbReference type="Proteomes" id="UP000232323"/>
    </source>
</evidence>
<evidence type="ECO:0000313" key="2">
    <source>
        <dbReference type="EMBL" id="GAX85522.1"/>
    </source>
</evidence>
<feature type="compositionally biased region" description="Basic and acidic residues" evidence="1">
    <location>
        <begin position="10"/>
        <end position="22"/>
    </location>
</feature>
<feature type="region of interest" description="Disordered" evidence="1">
    <location>
        <begin position="492"/>
        <end position="520"/>
    </location>
</feature>
<feature type="region of interest" description="Disordered" evidence="1">
    <location>
        <begin position="442"/>
        <end position="476"/>
    </location>
</feature>
<protein>
    <submittedName>
        <fullName evidence="2">Uncharacterized protein</fullName>
    </submittedName>
</protein>
<feature type="compositionally biased region" description="Polar residues" evidence="1">
    <location>
        <begin position="214"/>
        <end position="252"/>
    </location>
</feature>
<accession>A0A250XRG5</accession>
<sequence>MAAGSKRSRNKETDGPPDDPRSKHPKSVYDTHLNSLGASAAASRSISGGRTPGDVRSPRELADPQQQHGTEQYEKRQLQADVPGKSLPYSADEDGDVENTKLNSQLSKKASHLLGQVHLNGELNQGAARTRVKHDDPPARPVPNKILDTEDGRRRTRRIRVSYHGMDGSQDSGSDHSASLSGTSGSESTTSSSSLSKAEDDEQSGPDLKGSKSKLGQSGPSRSPASKTALKISSTSPAKTGASGSLLASQRLQPKDKQGKWLSAKRGIPYEITVLDSGRDQAGCNVPTAASSAVHFAAAAAALAGPALIGQKCVSGPGHLISQPALLAPLKLEEARALLGGVDPAHATPEQLRQLHEVAEVLGMDLGDGLSTPGIVQSLAPVIPPPVLPLQADTVPLLEAPDPPLSMIEDVEASTLPVPPSLPAHATMVPHVGLFQPPAFTSTARANRKPPSRAISAARGQAVRKQEQPSRRPPIVPRLAVELDAGQLNCSKKKAGVKHQPPPRWGQSKQEQERGRRRLREKKRLQAKMILPGVHKDRTNLRFRKVPLLAAVKDSLSLQPSSIALPPDNLGYWPWLWSNLRQRVTHEDIDSSGLPVGSVKVFEVQDNGMERELKRRLISRSPADADVKQKRRYLTHLPACLFQPRNGGGGEGLSLGVSSTPQEAAESVDRALLALRGPWKDTVLNQQGRCRPPFMPHPDDARKTGAELDLYLSWLRYRTDPKDLTLGSVVSGTLFGCGNCHVCMDPKRWGQSCLRLHANFQQHADESLKKDWLWKDRRLSNQREKAHLARLHALLISLNRNYDFRDGADAGISSSTYAAALGVGVIHSDNGILQPPASQLGVLDATDPTQSLQDPFLDHNGSPARQRVMITGNQGNRSTVRSERIYANSSGRGQYPFILCPKYERLARSKSNVEGQTSPLLEDEEMPQSYAVLSAARLASNLTGSIFHSHSNWLETPLPWQDPSKLMQRCQWCSATDHERQRCPFWMLCTAHDPCSQAAHHQEQQQQQGFRHKHSNQHHAEVPPSLVQHHYYQGQRTVVKHGPGSSSRSFAQQKEDARICRRIARLEASVPSWMKDLDPGLLELMQCIQEAAPWSQDLITDEPAGCPNVVNVQVGASSHNDNLNTQPTARVLDAAAVLGALGVNRKKQKKSSIERRRVPLEEFVSRHGGVAGSSNDGGMVSTMMMPDHGAHHPVVSAGYDSMTLEELLVLAVLAQEIMLST</sequence>
<dbReference type="EMBL" id="BEGY01000174">
    <property type="protein sequence ID" value="GAX85522.1"/>
    <property type="molecule type" value="Genomic_DNA"/>
</dbReference>
<keyword evidence="3" id="KW-1185">Reference proteome</keyword>
<feature type="compositionally biased region" description="Low complexity" evidence="1">
    <location>
        <begin position="167"/>
        <end position="196"/>
    </location>
</feature>
<evidence type="ECO:0000256" key="1">
    <source>
        <dbReference type="SAM" id="MobiDB-lite"/>
    </source>
</evidence>
<name>A0A250XRG5_9CHLO</name>
<dbReference type="AlphaFoldDB" id="A0A250XRG5"/>